<sequence length="66" mass="7461">MKKYLKIPDKKRIALALELIAGKGVSPADASKYLNLSMPSVCGWMTKYWFYQKPNDPVVITLKSDV</sequence>
<protein>
    <submittedName>
        <fullName evidence="1">Uncharacterized protein</fullName>
    </submittedName>
</protein>
<gene>
    <name evidence="1" type="ORF">UFOVP950_4</name>
</gene>
<evidence type="ECO:0000313" key="1">
    <source>
        <dbReference type="EMBL" id="CAB4172776.1"/>
    </source>
</evidence>
<reference evidence="1" key="1">
    <citation type="submission" date="2020-05" db="EMBL/GenBank/DDBJ databases">
        <authorList>
            <person name="Chiriac C."/>
            <person name="Salcher M."/>
            <person name="Ghai R."/>
            <person name="Kavagutti S V."/>
        </authorList>
    </citation>
    <scope>NUCLEOTIDE SEQUENCE</scope>
</reference>
<organism evidence="1">
    <name type="scientific">uncultured Caudovirales phage</name>
    <dbReference type="NCBI Taxonomy" id="2100421"/>
    <lineage>
        <taxon>Viruses</taxon>
        <taxon>Duplodnaviria</taxon>
        <taxon>Heunggongvirae</taxon>
        <taxon>Uroviricota</taxon>
        <taxon>Caudoviricetes</taxon>
        <taxon>Peduoviridae</taxon>
        <taxon>Maltschvirus</taxon>
        <taxon>Maltschvirus maltsch</taxon>
    </lineage>
</organism>
<proteinExistence type="predicted"/>
<name>A0A6J5PRW4_9CAUD</name>
<accession>A0A6J5PRW4</accession>
<dbReference type="EMBL" id="LR796894">
    <property type="protein sequence ID" value="CAB4172776.1"/>
    <property type="molecule type" value="Genomic_DNA"/>
</dbReference>